<dbReference type="AlphaFoldDB" id="A0A495QX42"/>
<dbReference type="PANTHER" id="PTHR33744">
    <property type="entry name" value="CARBOHYDRATE DIACID REGULATOR"/>
    <property type="match status" value="1"/>
</dbReference>
<dbReference type="EMBL" id="RBWU01000001">
    <property type="protein sequence ID" value="RKS78755.1"/>
    <property type="molecule type" value="Genomic_DNA"/>
</dbReference>
<dbReference type="RefSeq" id="WP_121432376.1">
    <property type="nucleotide sequence ID" value="NZ_RBWU01000001.1"/>
</dbReference>
<dbReference type="InterPro" id="IPR025736">
    <property type="entry name" value="PucR_C-HTH_dom"/>
</dbReference>
<dbReference type="InterPro" id="IPR042070">
    <property type="entry name" value="PucR_C-HTH_sf"/>
</dbReference>
<dbReference type="PANTHER" id="PTHR33744:SF17">
    <property type="entry name" value="CONSERVED PROTEIN"/>
    <property type="match status" value="1"/>
</dbReference>
<dbReference type="Proteomes" id="UP000274601">
    <property type="component" value="Unassembled WGS sequence"/>
</dbReference>
<accession>A0A495QX42</accession>
<dbReference type="OrthoDB" id="4534407at2"/>
<dbReference type="InterPro" id="IPR051448">
    <property type="entry name" value="CdaR-like_regulators"/>
</dbReference>
<protein>
    <submittedName>
        <fullName evidence="2">PucR-like helix-turn-helix protein</fullName>
    </submittedName>
</protein>
<evidence type="ECO:0000259" key="1">
    <source>
        <dbReference type="Pfam" id="PF13556"/>
    </source>
</evidence>
<gene>
    <name evidence="2" type="ORF">BZB76_0185</name>
</gene>
<evidence type="ECO:0000313" key="2">
    <source>
        <dbReference type="EMBL" id="RKS78755.1"/>
    </source>
</evidence>
<name>A0A495QX42_9ACTN</name>
<feature type="domain" description="PucR C-terminal helix-turn-helix" evidence="1">
    <location>
        <begin position="327"/>
        <end position="385"/>
    </location>
</feature>
<keyword evidence="3" id="KW-1185">Reference proteome</keyword>
<dbReference type="Gene3D" id="1.10.10.2840">
    <property type="entry name" value="PucR C-terminal helix-turn-helix domain"/>
    <property type="match status" value="1"/>
</dbReference>
<sequence>MNLNLDDAVQDLAAALGRPVIVLGTGMKVIAYSMHDSDADRSRLALVIARSDTWDLAAAGAAHDRHGPHAVLLPAEGPLDARVVIRLHYEGRQVGHLLYFPDESAGDSPLTARARDEVERAASVIGELLALRLLDAKLHEDRAHRLLGWLLREDGTEHDRRRASAELIAEGLIEESGEYRVLVLRAPDPHPLSMTRLAVDKTMGFIERWTTVKVPGTIVGDEGVLLFPRRIDPGRLDRVMSTPGLEVIRAGVGGGRSTLELAVESFLEARLAWRAGLLSPESYGRAAFWDDMGVDKLLTRLPIESLVPNDLPRGVQRLLAASNSALLAETLESYLACSGDMTLTASRLAIHRSTLYYRLDRIREIVDCDLSDGNVRRDLHTGLRIARMAGHLPTSLG</sequence>
<organism evidence="2 3">
    <name type="scientific">Actinomadura pelletieri DSM 43383</name>
    <dbReference type="NCBI Taxonomy" id="1120940"/>
    <lineage>
        <taxon>Bacteria</taxon>
        <taxon>Bacillati</taxon>
        <taxon>Actinomycetota</taxon>
        <taxon>Actinomycetes</taxon>
        <taxon>Streptosporangiales</taxon>
        <taxon>Thermomonosporaceae</taxon>
        <taxon>Actinomadura</taxon>
    </lineage>
</organism>
<evidence type="ECO:0000313" key="3">
    <source>
        <dbReference type="Proteomes" id="UP000274601"/>
    </source>
</evidence>
<comment type="caution">
    <text evidence="2">The sequence shown here is derived from an EMBL/GenBank/DDBJ whole genome shotgun (WGS) entry which is preliminary data.</text>
</comment>
<proteinExistence type="predicted"/>
<dbReference type="Pfam" id="PF13556">
    <property type="entry name" value="HTH_30"/>
    <property type="match status" value="1"/>
</dbReference>
<reference evidence="2 3" key="1">
    <citation type="submission" date="2018-10" db="EMBL/GenBank/DDBJ databases">
        <title>Genomic Encyclopedia of Archaeal and Bacterial Type Strains, Phase II (KMG-II): from individual species to whole genera.</title>
        <authorList>
            <person name="Goeker M."/>
        </authorList>
    </citation>
    <scope>NUCLEOTIDE SEQUENCE [LARGE SCALE GENOMIC DNA]</scope>
    <source>
        <strain evidence="2 3">DSM 43383</strain>
    </source>
</reference>